<reference evidence="1 3" key="2">
    <citation type="journal article" date="2012" name="J. Bacteriol.">
        <title>Genome Sequence of Janibacter hoylei MTCC8307, Isolated from the Stratospheric Air.</title>
        <authorList>
            <person name="Pawar S.P."/>
            <person name="Dhotre D.P."/>
            <person name="Shetty S.A."/>
            <person name="Chowdhury S.P."/>
            <person name="Chaudhari B.L."/>
            <person name="Shouche Y.S."/>
        </authorList>
    </citation>
    <scope>NUCLEOTIDE SEQUENCE [LARGE SCALE GENOMIC DNA]</scope>
    <source>
        <strain evidence="1 3">PVAS-1</strain>
    </source>
</reference>
<dbReference type="PATRIC" id="fig|1210046.3.peg.1646"/>
<dbReference type="AlphaFoldDB" id="K1DXZ0"/>
<dbReference type="EMBL" id="ALWX01000037">
    <property type="protein sequence ID" value="EKA61244.1"/>
    <property type="molecule type" value="Genomic_DNA"/>
</dbReference>
<protein>
    <recommendedName>
        <fullName evidence="5">Restriction endonuclease</fullName>
    </recommendedName>
</protein>
<comment type="caution">
    <text evidence="1">The sequence shown here is derived from an EMBL/GenBank/DDBJ whole genome shotgun (WGS) entry which is preliminary data.</text>
</comment>
<evidence type="ECO:0000313" key="4">
    <source>
        <dbReference type="Proteomes" id="UP000288711"/>
    </source>
</evidence>
<dbReference type="RefSeq" id="WP_007927178.1">
    <property type="nucleotide sequence ID" value="NZ_ALWX01000037.1"/>
</dbReference>
<evidence type="ECO:0000313" key="3">
    <source>
        <dbReference type="Proteomes" id="UP000004474"/>
    </source>
</evidence>
<dbReference type="Proteomes" id="UP000288711">
    <property type="component" value="Unassembled WGS sequence"/>
</dbReference>
<organism evidence="1 3">
    <name type="scientific">Janibacter hoylei PVAS-1</name>
    <dbReference type="NCBI Taxonomy" id="1210046"/>
    <lineage>
        <taxon>Bacteria</taxon>
        <taxon>Bacillati</taxon>
        <taxon>Actinomycetota</taxon>
        <taxon>Actinomycetes</taxon>
        <taxon>Micrococcales</taxon>
        <taxon>Intrasporangiaceae</taxon>
        <taxon>Janibacter</taxon>
    </lineage>
</organism>
<dbReference type="Proteomes" id="UP000004474">
    <property type="component" value="Unassembled WGS sequence"/>
</dbReference>
<sequence length="195" mass="21524">MPIEMRSFARSVMSDDERREVEAVEMLADHLRDELVEREVAINQAHVVGAQSAAIQAIVAEVLTDELGFGQEVVLTPQDGIVTRARPDFVFQLSPGRGVMAEVERGGTVNNNHDLKDMWKAHIAQDIQHLFLVVPNSNWTGVGGAREKPYPRVLNRVGAFFGTPRREVDVLSAHVFGYGLLSLQAAVELRPDEGS</sequence>
<reference evidence="2 4" key="1">
    <citation type="journal article" date="2009" name="Int. J. Syst. Evol. Microbiol.">
        <title>Janibacter hoylei sp. nov., Bacillus isronensis sp. nov. and Bacillus aryabhattai sp. nov., isolated from cryotubes used for collecting air from the upper atmosphere.</title>
        <authorList>
            <person name="Shivaji S."/>
            <person name="Chaturvedi P."/>
            <person name="Begum Z."/>
            <person name="Pindi P.K."/>
            <person name="Manorama R."/>
            <person name="Padmanaban D.A."/>
            <person name="Shouche Y.S."/>
            <person name="Pawar S."/>
            <person name="Vaishampayan P."/>
            <person name="Dutt C.B."/>
            <person name="Datta G.N."/>
            <person name="Manchanda R.K."/>
            <person name="Rao U.R."/>
            <person name="Bhargava P.M."/>
            <person name="Narlikar J.V."/>
        </authorList>
    </citation>
    <scope>NUCLEOTIDE SEQUENCE [LARGE SCALE GENOMIC DNA]</scope>
    <source>
        <strain evidence="2 4">PVAS-1</strain>
    </source>
</reference>
<dbReference type="OrthoDB" id="3774514at2"/>
<keyword evidence="4" id="KW-1185">Reference proteome</keyword>
<accession>K1DXZ0</accession>
<proteinExistence type="predicted"/>
<evidence type="ECO:0000313" key="1">
    <source>
        <dbReference type="EMBL" id="EKA61244.1"/>
    </source>
</evidence>
<evidence type="ECO:0008006" key="5">
    <source>
        <dbReference type="Google" id="ProtNLM"/>
    </source>
</evidence>
<dbReference type="EMBL" id="PIPF01000010">
    <property type="protein sequence ID" value="RWU82813.1"/>
    <property type="molecule type" value="Genomic_DNA"/>
</dbReference>
<evidence type="ECO:0000313" key="2">
    <source>
        <dbReference type="EMBL" id="RWU82813.1"/>
    </source>
</evidence>
<reference evidence="2" key="3">
    <citation type="submission" date="2017-11" db="EMBL/GenBank/DDBJ databases">
        <authorList>
            <person name="Seuylemezian A."/>
            <person name="Cooper K."/>
            <person name="Vaishampayan P."/>
        </authorList>
    </citation>
    <scope>NUCLEOTIDE SEQUENCE</scope>
    <source>
        <strain evidence="2">PVAS-1</strain>
    </source>
</reference>
<name>K1DXZ0_9MICO</name>
<gene>
    <name evidence="1" type="ORF">B277_08614</name>
    <name evidence="2" type="ORF">CWN80_11785</name>
</gene>